<proteinExistence type="predicted"/>
<dbReference type="EMBL" id="CP018221">
    <property type="protein sequence ID" value="API59600.1"/>
    <property type="molecule type" value="Genomic_DNA"/>
</dbReference>
<name>A0A1L3ZVH7_9SPHN</name>
<organism evidence="1 2">
    <name type="scientific">Tardibacter chloracetimidivorans</name>
    <dbReference type="NCBI Taxonomy" id="1921510"/>
    <lineage>
        <taxon>Bacteria</taxon>
        <taxon>Pseudomonadati</taxon>
        <taxon>Pseudomonadota</taxon>
        <taxon>Alphaproteobacteria</taxon>
        <taxon>Sphingomonadales</taxon>
        <taxon>Sphingomonadaceae</taxon>
        <taxon>Tardibacter</taxon>
    </lineage>
</organism>
<sequence length="67" mass="7783">MLGSRYVRVKKFADLTGYTEKAVYRKIEDGVWLDGREYRRAPDGNICIDLEGYQKWVEGGREPALSR</sequence>
<gene>
    <name evidence="1" type="ORF">BSL82_09975</name>
</gene>
<evidence type="ECO:0000313" key="2">
    <source>
        <dbReference type="Proteomes" id="UP000182063"/>
    </source>
</evidence>
<dbReference type="Proteomes" id="UP000182063">
    <property type="component" value="Chromosome"/>
</dbReference>
<accession>A0A1L3ZVH7</accession>
<reference evidence="2" key="1">
    <citation type="submission" date="2016-11" db="EMBL/GenBank/DDBJ databases">
        <title>Complete Genome Sequence of alachlor-degrading Sphingomonas sp. strain JJ-A5.</title>
        <authorList>
            <person name="Lee H."/>
            <person name="Ka J.-O."/>
        </authorList>
    </citation>
    <scope>NUCLEOTIDE SEQUENCE [LARGE SCALE GENOMIC DNA]</scope>
    <source>
        <strain evidence="2">JJ-A5</strain>
    </source>
</reference>
<protein>
    <submittedName>
        <fullName evidence="1">Excisionase</fullName>
    </submittedName>
</protein>
<dbReference type="OrthoDB" id="7474289at2"/>
<dbReference type="KEGG" id="sphj:BSL82_09975"/>
<dbReference type="STRING" id="1921510.BSL82_09975"/>
<keyword evidence="2" id="KW-1185">Reference proteome</keyword>
<dbReference type="AlphaFoldDB" id="A0A1L3ZVH7"/>
<evidence type="ECO:0000313" key="1">
    <source>
        <dbReference type="EMBL" id="API59600.1"/>
    </source>
</evidence>